<dbReference type="InterPro" id="IPR020846">
    <property type="entry name" value="MFS_dom"/>
</dbReference>
<feature type="transmembrane region" description="Helical" evidence="10">
    <location>
        <begin position="532"/>
        <end position="554"/>
    </location>
</feature>
<feature type="domain" description="Major facilitator superfamily (MFS) profile" evidence="11">
    <location>
        <begin position="104"/>
        <end position="558"/>
    </location>
</feature>
<accession>A0AAV6L477</accession>
<feature type="transmembrane region" description="Helical" evidence="10">
    <location>
        <begin position="288"/>
        <end position="308"/>
    </location>
</feature>
<evidence type="ECO:0000256" key="5">
    <source>
        <dbReference type="ARBA" id="ARBA00022946"/>
    </source>
</evidence>
<evidence type="ECO:0000256" key="3">
    <source>
        <dbReference type="ARBA" id="ARBA00022640"/>
    </source>
</evidence>
<organism evidence="12 13">
    <name type="scientific">Rhododendron griersonianum</name>
    <dbReference type="NCBI Taxonomy" id="479676"/>
    <lineage>
        <taxon>Eukaryota</taxon>
        <taxon>Viridiplantae</taxon>
        <taxon>Streptophyta</taxon>
        <taxon>Embryophyta</taxon>
        <taxon>Tracheophyta</taxon>
        <taxon>Spermatophyta</taxon>
        <taxon>Magnoliopsida</taxon>
        <taxon>eudicotyledons</taxon>
        <taxon>Gunneridae</taxon>
        <taxon>Pentapetalae</taxon>
        <taxon>asterids</taxon>
        <taxon>Ericales</taxon>
        <taxon>Ericaceae</taxon>
        <taxon>Ericoideae</taxon>
        <taxon>Rhodoreae</taxon>
        <taxon>Rhododendron</taxon>
    </lineage>
</organism>
<keyword evidence="7 10" id="KW-0472">Membrane</keyword>
<dbReference type="PANTHER" id="PTHR11662:SF243">
    <property type="entry name" value="ANION TRANSPORTER 6, CHLOROPLASTIC-RELATED"/>
    <property type="match status" value="1"/>
</dbReference>
<dbReference type="Gene3D" id="1.20.1250.20">
    <property type="entry name" value="MFS general substrate transporter like domains"/>
    <property type="match status" value="2"/>
</dbReference>
<dbReference type="CDD" id="cd17380">
    <property type="entry name" value="MFS_SLC17A9_like"/>
    <property type="match status" value="1"/>
</dbReference>
<comment type="caution">
    <text evidence="12">The sequence shown here is derived from an EMBL/GenBank/DDBJ whole genome shotgun (WGS) entry which is preliminary data.</text>
</comment>
<dbReference type="Proteomes" id="UP000823749">
    <property type="component" value="Chromosome 3"/>
</dbReference>
<feature type="transmembrane region" description="Helical" evidence="10">
    <location>
        <begin position="355"/>
        <end position="376"/>
    </location>
</feature>
<proteinExistence type="inferred from homology"/>
<evidence type="ECO:0000256" key="10">
    <source>
        <dbReference type="SAM" id="Phobius"/>
    </source>
</evidence>
<protein>
    <recommendedName>
        <fullName evidence="11">Major facilitator superfamily (MFS) profile domain-containing protein</fullName>
    </recommendedName>
</protein>
<comment type="similarity">
    <text evidence="8">Belongs to the major facilitator superfamily. Sodium/anion cotransporter (TC 2.A.1.14) family.</text>
</comment>
<evidence type="ECO:0000259" key="11">
    <source>
        <dbReference type="PROSITE" id="PS50850"/>
    </source>
</evidence>
<dbReference type="InterPro" id="IPR036259">
    <property type="entry name" value="MFS_trans_sf"/>
</dbReference>
<reference evidence="12" key="1">
    <citation type="submission" date="2020-08" db="EMBL/GenBank/DDBJ databases">
        <title>Plant Genome Project.</title>
        <authorList>
            <person name="Zhang R.-G."/>
        </authorList>
    </citation>
    <scope>NUCLEOTIDE SEQUENCE</scope>
    <source>
        <strain evidence="12">WSP0</strain>
        <tissue evidence="12">Leaf</tissue>
    </source>
</reference>
<comment type="subcellular location">
    <subcellularLocation>
        <location evidence="1">Plastid</location>
        <location evidence="1">Chloroplast membrane</location>
        <topology evidence="1">Multi-pass membrane protein</topology>
    </subcellularLocation>
</comment>
<evidence type="ECO:0000256" key="1">
    <source>
        <dbReference type="ARBA" id="ARBA00004508"/>
    </source>
</evidence>
<dbReference type="PANTHER" id="PTHR11662">
    <property type="entry name" value="SOLUTE CARRIER FAMILY 17"/>
    <property type="match status" value="1"/>
</dbReference>
<dbReference type="EMBL" id="JACTNZ010000003">
    <property type="protein sequence ID" value="KAG5559486.1"/>
    <property type="molecule type" value="Genomic_DNA"/>
</dbReference>
<keyword evidence="3" id="KW-0934">Plastid</keyword>
<keyword evidence="4 10" id="KW-0812">Transmembrane</keyword>
<dbReference type="InterPro" id="IPR044777">
    <property type="entry name" value="SLC17A9-like"/>
</dbReference>
<dbReference type="GO" id="GO:0005315">
    <property type="term" value="F:phosphate transmembrane transporter activity"/>
    <property type="evidence" value="ECO:0007669"/>
    <property type="project" value="UniProtKB-ARBA"/>
</dbReference>
<dbReference type="GO" id="GO:0031969">
    <property type="term" value="C:chloroplast membrane"/>
    <property type="evidence" value="ECO:0007669"/>
    <property type="project" value="UniProtKB-SubCell"/>
</dbReference>
<name>A0AAV6L477_9ERIC</name>
<evidence type="ECO:0000313" key="12">
    <source>
        <dbReference type="EMBL" id="KAG5559486.1"/>
    </source>
</evidence>
<dbReference type="PROSITE" id="PS50850">
    <property type="entry name" value="MFS"/>
    <property type="match status" value="1"/>
</dbReference>
<keyword evidence="2" id="KW-0150">Chloroplast</keyword>
<feature type="transmembrane region" description="Helical" evidence="10">
    <location>
        <begin position="499"/>
        <end position="526"/>
    </location>
</feature>
<keyword evidence="6 10" id="KW-1133">Transmembrane helix</keyword>
<dbReference type="Pfam" id="PF07690">
    <property type="entry name" value="MFS_1"/>
    <property type="match status" value="2"/>
</dbReference>
<sequence length="566" mass="62602">MAKFTVRADHNLFCQSHYNLCQSSIFNTSVSRRHFHVFPSRPRLKFVVPCSIKEKENVKDSEKVTVPVLKGIQVDELGDEISSEKVGFNWTWPPWKNLPQRYKIIGTTSLAFVICNMDKVNLSIAIIPMSHQYGWNSSVAGLVQSSFFWGYALSQLPGGWLAKTFGGRKVLEIGVLTWSLATALVPVLAGFMPGWNRRRCFPISCHRSDCQACLTLKKLAKTYIIVTLDNRVWVFPFQPSKICFVCRAIPLEERSRAVSFVFGGLSVGSVLGLLLAPPLIQNFGWGSVFYLFGLFGITWFSGFQFLTVEGPLYGASTFSWSQTVSGKKSRNPSLEDLGDSIKDVPWKAFFKSEAVWAMIYAHFCGSWGHYTCLSWLPTYFSEELSLNLTEAAWVSVLPPLASIFVTGIASQFADNLISNGVETTTVRKICQTISFLSPATCMILTSLDLGLPPWEVVAILTGGLALSSFALSGLYCTHQDISPEYASILLVRNHTYSKTLYHVLGITNTVGAVPGIVGVALTGYLLDSTHSWGISLFAPSIFFYLTGTIVWLAFASSKPQSFSEGD</sequence>
<evidence type="ECO:0000256" key="8">
    <source>
        <dbReference type="ARBA" id="ARBA00024362"/>
    </source>
</evidence>
<feature type="transmembrane region" description="Helical" evidence="10">
    <location>
        <begin position="396"/>
        <end position="417"/>
    </location>
</feature>
<dbReference type="InterPro" id="IPR050382">
    <property type="entry name" value="MFS_Na/Anion_cotransporter"/>
</dbReference>
<keyword evidence="13" id="KW-1185">Reference proteome</keyword>
<gene>
    <name evidence="12" type="ORF">RHGRI_009127</name>
</gene>
<keyword evidence="5" id="KW-0809">Transit peptide</keyword>
<feature type="transmembrane region" description="Helical" evidence="10">
    <location>
        <begin position="173"/>
        <end position="192"/>
    </location>
</feature>
<evidence type="ECO:0000256" key="9">
    <source>
        <dbReference type="ARBA" id="ARBA00044504"/>
    </source>
</evidence>
<dbReference type="SUPFAM" id="SSF103473">
    <property type="entry name" value="MFS general substrate transporter"/>
    <property type="match status" value="1"/>
</dbReference>
<feature type="transmembrane region" description="Helical" evidence="10">
    <location>
        <begin position="257"/>
        <end position="276"/>
    </location>
</feature>
<dbReference type="AlphaFoldDB" id="A0AAV6L477"/>
<dbReference type="InterPro" id="IPR011701">
    <property type="entry name" value="MFS"/>
</dbReference>
<evidence type="ECO:0000256" key="7">
    <source>
        <dbReference type="ARBA" id="ARBA00023136"/>
    </source>
</evidence>
<feature type="transmembrane region" description="Helical" evidence="10">
    <location>
        <begin position="457"/>
        <end position="478"/>
    </location>
</feature>
<evidence type="ECO:0000256" key="6">
    <source>
        <dbReference type="ARBA" id="ARBA00022989"/>
    </source>
</evidence>
<evidence type="ECO:0000256" key="4">
    <source>
        <dbReference type="ARBA" id="ARBA00022692"/>
    </source>
</evidence>
<dbReference type="FunFam" id="1.20.1250.20:FF:000213">
    <property type="entry name" value="Probable anion transporter 6, chloroplastic"/>
    <property type="match status" value="1"/>
</dbReference>
<evidence type="ECO:0000256" key="2">
    <source>
        <dbReference type="ARBA" id="ARBA00022528"/>
    </source>
</evidence>
<evidence type="ECO:0000313" key="13">
    <source>
        <dbReference type="Proteomes" id="UP000823749"/>
    </source>
</evidence>
<comment type="similarity">
    <text evidence="9">Belongs to the major facilitator superfamily. Phosphate:H(+) symporter (TC 2.A.1.9) family.</text>
</comment>